<protein>
    <recommendedName>
        <fullName evidence="1">Aminotransferase-like plant mobile domain-containing protein</fullName>
    </recommendedName>
</protein>
<evidence type="ECO:0000313" key="2">
    <source>
        <dbReference type="EMBL" id="MED6157379.1"/>
    </source>
</evidence>
<feature type="domain" description="Aminotransferase-like plant mobile" evidence="1">
    <location>
        <begin position="64"/>
        <end position="110"/>
    </location>
</feature>
<keyword evidence="3" id="KW-1185">Reference proteome</keyword>
<sequence length="115" mass="13465">MAYRCNRDYSMNSLGEFDLGTKGPTRKLSLRTFDPPKHFNAIALNIPRDTCFQYVEALGEVTTYRSLVSVLIERWRLEMHTFHFLVEERTIALKDVLYIFGFRIDVEVVMGMTYS</sequence>
<dbReference type="InterPro" id="IPR019557">
    <property type="entry name" value="AminoTfrase-like_pln_mobile"/>
</dbReference>
<evidence type="ECO:0000313" key="3">
    <source>
        <dbReference type="Proteomes" id="UP001341840"/>
    </source>
</evidence>
<organism evidence="2 3">
    <name type="scientific">Stylosanthes scabra</name>
    <dbReference type="NCBI Taxonomy" id="79078"/>
    <lineage>
        <taxon>Eukaryota</taxon>
        <taxon>Viridiplantae</taxon>
        <taxon>Streptophyta</taxon>
        <taxon>Embryophyta</taxon>
        <taxon>Tracheophyta</taxon>
        <taxon>Spermatophyta</taxon>
        <taxon>Magnoliopsida</taxon>
        <taxon>eudicotyledons</taxon>
        <taxon>Gunneridae</taxon>
        <taxon>Pentapetalae</taxon>
        <taxon>rosids</taxon>
        <taxon>fabids</taxon>
        <taxon>Fabales</taxon>
        <taxon>Fabaceae</taxon>
        <taxon>Papilionoideae</taxon>
        <taxon>50 kb inversion clade</taxon>
        <taxon>dalbergioids sensu lato</taxon>
        <taxon>Dalbergieae</taxon>
        <taxon>Pterocarpus clade</taxon>
        <taxon>Stylosanthes</taxon>
    </lineage>
</organism>
<proteinExistence type="predicted"/>
<evidence type="ECO:0000259" key="1">
    <source>
        <dbReference type="Pfam" id="PF10536"/>
    </source>
</evidence>
<reference evidence="2 3" key="1">
    <citation type="journal article" date="2023" name="Plants (Basel)">
        <title>Bridging the Gap: Combining Genomics and Transcriptomics Approaches to Understand Stylosanthes scabra, an Orphan Legume from the Brazilian Caatinga.</title>
        <authorList>
            <person name="Ferreira-Neto J.R.C."/>
            <person name="da Silva M.D."/>
            <person name="Binneck E."/>
            <person name="de Melo N.F."/>
            <person name="da Silva R.H."/>
            <person name="de Melo A.L.T.M."/>
            <person name="Pandolfi V."/>
            <person name="Bustamante F.O."/>
            <person name="Brasileiro-Vidal A.C."/>
            <person name="Benko-Iseppon A.M."/>
        </authorList>
    </citation>
    <scope>NUCLEOTIDE SEQUENCE [LARGE SCALE GENOMIC DNA]</scope>
    <source>
        <tissue evidence="2">Leaves</tissue>
    </source>
</reference>
<dbReference type="InterPro" id="IPR044824">
    <property type="entry name" value="MAIN-like"/>
</dbReference>
<dbReference type="PANTHER" id="PTHR46033:SF1">
    <property type="entry name" value="PROTEIN MAIN-LIKE 2"/>
    <property type="match status" value="1"/>
</dbReference>
<dbReference type="EMBL" id="JASCZI010120906">
    <property type="protein sequence ID" value="MED6157379.1"/>
    <property type="molecule type" value="Genomic_DNA"/>
</dbReference>
<dbReference type="Proteomes" id="UP001341840">
    <property type="component" value="Unassembled WGS sequence"/>
</dbReference>
<name>A0ABU6U967_9FABA</name>
<comment type="caution">
    <text evidence="2">The sequence shown here is derived from an EMBL/GenBank/DDBJ whole genome shotgun (WGS) entry which is preliminary data.</text>
</comment>
<dbReference type="PANTHER" id="PTHR46033">
    <property type="entry name" value="PROTEIN MAIN-LIKE 2"/>
    <property type="match status" value="1"/>
</dbReference>
<accession>A0ABU6U967</accession>
<gene>
    <name evidence="2" type="ORF">PIB30_022648</name>
</gene>
<dbReference type="Pfam" id="PF10536">
    <property type="entry name" value="PMD"/>
    <property type="match status" value="1"/>
</dbReference>